<reference evidence="3" key="2">
    <citation type="submission" date="2023-05" db="EMBL/GenBank/DDBJ databases">
        <authorList>
            <person name="Fouks B."/>
        </authorList>
    </citation>
    <scope>NUCLEOTIDE SEQUENCE</scope>
    <source>
        <strain evidence="3">Stay&amp;Tobe</strain>
        <tissue evidence="3">Testes</tissue>
    </source>
</reference>
<reference evidence="3" key="1">
    <citation type="journal article" date="2023" name="IScience">
        <title>Live-bearing cockroach genome reveals convergent evolutionary mechanisms linked to viviparity in insects and beyond.</title>
        <authorList>
            <person name="Fouks B."/>
            <person name="Harrison M.C."/>
            <person name="Mikhailova A.A."/>
            <person name="Marchal E."/>
            <person name="English S."/>
            <person name="Carruthers M."/>
            <person name="Jennings E.C."/>
            <person name="Chiamaka E.L."/>
            <person name="Frigard R.A."/>
            <person name="Pippel M."/>
            <person name="Attardo G.M."/>
            <person name="Benoit J.B."/>
            <person name="Bornberg-Bauer E."/>
            <person name="Tobe S.S."/>
        </authorList>
    </citation>
    <scope>NUCLEOTIDE SEQUENCE</scope>
    <source>
        <strain evidence="3">Stay&amp;Tobe</strain>
    </source>
</reference>
<feature type="domain" description="XLR/SYCP3/FAM9" evidence="2">
    <location>
        <begin position="1"/>
        <end position="67"/>
    </location>
</feature>
<evidence type="ECO:0000256" key="1">
    <source>
        <dbReference type="SAM" id="Coils"/>
    </source>
</evidence>
<feature type="coiled-coil region" evidence="1">
    <location>
        <begin position="5"/>
        <end position="75"/>
    </location>
</feature>
<dbReference type="Proteomes" id="UP001233999">
    <property type="component" value="Unassembled WGS sequence"/>
</dbReference>
<evidence type="ECO:0000313" key="4">
    <source>
        <dbReference type="Proteomes" id="UP001233999"/>
    </source>
</evidence>
<keyword evidence="4" id="KW-1185">Reference proteome</keyword>
<organism evidence="3 4">
    <name type="scientific">Diploptera punctata</name>
    <name type="common">Pacific beetle cockroach</name>
    <dbReference type="NCBI Taxonomy" id="6984"/>
    <lineage>
        <taxon>Eukaryota</taxon>
        <taxon>Metazoa</taxon>
        <taxon>Ecdysozoa</taxon>
        <taxon>Arthropoda</taxon>
        <taxon>Hexapoda</taxon>
        <taxon>Insecta</taxon>
        <taxon>Pterygota</taxon>
        <taxon>Neoptera</taxon>
        <taxon>Polyneoptera</taxon>
        <taxon>Dictyoptera</taxon>
        <taxon>Blattodea</taxon>
        <taxon>Blaberoidea</taxon>
        <taxon>Blaberidae</taxon>
        <taxon>Diplopterinae</taxon>
        <taxon>Diploptera</taxon>
    </lineage>
</organism>
<dbReference type="AlphaFoldDB" id="A0AAD8EK04"/>
<dbReference type="InterPro" id="IPR006888">
    <property type="entry name" value="XLR/SYCP3/FAM9_dom"/>
</dbReference>
<keyword evidence="1" id="KW-0175">Coiled coil</keyword>
<comment type="caution">
    <text evidence="3">The sequence shown here is derived from an EMBL/GenBank/DDBJ whole genome shotgun (WGS) entry which is preliminary data.</text>
</comment>
<feature type="non-terminal residue" evidence="3">
    <location>
        <position position="91"/>
    </location>
</feature>
<dbReference type="Pfam" id="PF04803">
    <property type="entry name" value="Cor1"/>
    <property type="match status" value="1"/>
</dbReference>
<name>A0AAD8EK04_DIPPU</name>
<accession>A0AAD8EK04</accession>
<protein>
    <recommendedName>
        <fullName evidence="2">XLR/SYCP3/FAM9 domain-containing protein</fullName>
    </recommendedName>
</protein>
<sequence length="91" mass="11005">EEKILKIIQQQIKMVQQNRNAAVQRLAALRQTHQTFQKNYMALEKKHSVECDRALVEVRKELDDLQQQFMMEMQKEEMGQMQKYFQSMLLM</sequence>
<evidence type="ECO:0000259" key="2">
    <source>
        <dbReference type="Pfam" id="PF04803"/>
    </source>
</evidence>
<evidence type="ECO:0000313" key="3">
    <source>
        <dbReference type="EMBL" id="KAJ9593068.1"/>
    </source>
</evidence>
<proteinExistence type="predicted"/>
<dbReference type="EMBL" id="JASPKZ010003707">
    <property type="protein sequence ID" value="KAJ9593068.1"/>
    <property type="molecule type" value="Genomic_DNA"/>
</dbReference>
<gene>
    <name evidence="3" type="ORF">L9F63_027692</name>
</gene>